<dbReference type="GO" id="GO:0004497">
    <property type="term" value="F:monooxygenase activity"/>
    <property type="evidence" value="ECO:0007669"/>
    <property type="project" value="InterPro"/>
</dbReference>
<evidence type="ECO:0000256" key="6">
    <source>
        <dbReference type="SAM" id="Phobius"/>
    </source>
</evidence>
<accession>A0A6A4HV16</accession>
<evidence type="ECO:0000256" key="2">
    <source>
        <dbReference type="ARBA" id="ARBA00010617"/>
    </source>
</evidence>
<dbReference type="OrthoDB" id="1844152at2759"/>
<dbReference type="EMBL" id="ML769436">
    <property type="protein sequence ID" value="KAE9402309.1"/>
    <property type="molecule type" value="Genomic_DNA"/>
</dbReference>
<keyword evidence="4" id="KW-0560">Oxidoreductase</keyword>
<protein>
    <submittedName>
        <fullName evidence="7">Cytochrome P450</fullName>
    </submittedName>
</protein>
<comment type="cofactor">
    <cofactor evidence="1">
        <name>heme</name>
        <dbReference type="ChEBI" id="CHEBI:30413"/>
    </cofactor>
</comment>
<name>A0A6A4HV16_9AGAR</name>
<comment type="similarity">
    <text evidence="2">Belongs to the cytochrome P450 family.</text>
</comment>
<evidence type="ECO:0000313" key="7">
    <source>
        <dbReference type="EMBL" id="KAE9402309.1"/>
    </source>
</evidence>
<keyword evidence="3" id="KW-0479">Metal-binding</keyword>
<dbReference type="Pfam" id="PF00067">
    <property type="entry name" value="p450"/>
    <property type="match status" value="1"/>
</dbReference>
<evidence type="ECO:0000256" key="5">
    <source>
        <dbReference type="ARBA" id="ARBA00023004"/>
    </source>
</evidence>
<keyword evidence="8" id="KW-1185">Reference proteome</keyword>
<dbReference type="SUPFAM" id="SSF48264">
    <property type="entry name" value="Cytochrome P450"/>
    <property type="match status" value="1"/>
</dbReference>
<feature type="transmembrane region" description="Helical" evidence="6">
    <location>
        <begin position="16"/>
        <end position="33"/>
    </location>
</feature>
<keyword evidence="5" id="KW-0408">Iron</keyword>
<dbReference type="GO" id="GO:0005506">
    <property type="term" value="F:iron ion binding"/>
    <property type="evidence" value="ECO:0007669"/>
    <property type="project" value="InterPro"/>
</dbReference>
<dbReference type="AlphaFoldDB" id="A0A6A4HV16"/>
<dbReference type="InterPro" id="IPR001128">
    <property type="entry name" value="Cyt_P450"/>
</dbReference>
<dbReference type="GO" id="GO:0016705">
    <property type="term" value="F:oxidoreductase activity, acting on paired donors, with incorporation or reduction of molecular oxygen"/>
    <property type="evidence" value="ECO:0007669"/>
    <property type="project" value="InterPro"/>
</dbReference>
<proteinExistence type="inferred from homology"/>
<dbReference type="PANTHER" id="PTHR46206">
    <property type="entry name" value="CYTOCHROME P450"/>
    <property type="match status" value="1"/>
</dbReference>
<dbReference type="CDD" id="cd11041">
    <property type="entry name" value="CYP503A1-like"/>
    <property type="match status" value="1"/>
</dbReference>
<evidence type="ECO:0000313" key="8">
    <source>
        <dbReference type="Proteomes" id="UP000799118"/>
    </source>
</evidence>
<sequence>MNLLDNTFTWDEPPRLFLLCCVAFAFFGVSQFIKAYKVRANLAHIPSVGHSGWLSSYLTVFRFAGDPAGVCQEGYAKFKGMPYKIPTVNGWHVIISDNAMIDEFRKLPDETLSIYEGFEQVAVVRNTLTRNITACYADLHEEIRMAVKAEIPLKTDWVEIDTFATIVSIFAQSNNRILVGYPLCRNADYLDLVKNFATSIILNASIIHLFPEILHPIVGQIFTSRRRTQRRVMKHLKPIVEERIEMLNKYGKDWPEKPNDYMTWLLNDPHAQDWQRSVADISIRLLDANFASIHTTSPLRAEVEMNVQQYGWTKVAMREMHFMDSFMKEANRLTGITIPTSSIRRVLRDFSFSDGTAIPAGTIISLGSFSNKRLAAFR</sequence>
<dbReference type="GO" id="GO:0020037">
    <property type="term" value="F:heme binding"/>
    <property type="evidence" value="ECO:0007669"/>
    <property type="project" value="InterPro"/>
</dbReference>
<gene>
    <name evidence="7" type="ORF">BT96DRAFT_558559</name>
</gene>
<organism evidence="7 8">
    <name type="scientific">Gymnopus androsaceus JB14</name>
    <dbReference type="NCBI Taxonomy" id="1447944"/>
    <lineage>
        <taxon>Eukaryota</taxon>
        <taxon>Fungi</taxon>
        <taxon>Dikarya</taxon>
        <taxon>Basidiomycota</taxon>
        <taxon>Agaricomycotina</taxon>
        <taxon>Agaricomycetes</taxon>
        <taxon>Agaricomycetidae</taxon>
        <taxon>Agaricales</taxon>
        <taxon>Marasmiineae</taxon>
        <taxon>Omphalotaceae</taxon>
        <taxon>Gymnopus</taxon>
    </lineage>
</organism>
<dbReference type="InterPro" id="IPR036396">
    <property type="entry name" value="Cyt_P450_sf"/>
</dbReference>
<dbReference type="Gene3D" id="1.10.630.10">
    <property type="entry name" value="Cytochrome P450"/>
    <property type="match status" value="2"/>
</dbReference>
<keyword evidence="6" id="KW-0472">Membrane</keyword>
<keyword evidence="6" id="KW-0812">Transmembrane</keyword>
<dbReference type="Proteomes" id="UP000799118">
    <property type="component" value="Unassembled WGS sequence"/>
</dbReference>
<keyword evidence="6" id="KW-1133">Transmembrane helix</keyword>
<evidence type="ECO:0000256" key="4">
    <source>
        <dbReference type="ARBA" id="ARBA00023002"/>
    </source>
</evidence>
<evidence type="ECO:0000256" key="1">
    <source>
        <dbReference type="ARBA" id="ARBA00001971"/>
    </source>
</evidence>
<reference evidence="7" key="1">
    <citation type="journal article" date="2019" name="Environ. Microbiol.">
        <title>Fungal ecological strategies reflected in gene transcription - a case study of two litter decomposers.</title>
        <authorList>
            <person name="Barbi F."/>
            <person name="Kohler A."/>
            <person name="Barry K."/>
            <person name="Baskaran P."/>
            <person name="Daum C."/>
            <person name="Fauchery L."/>
            <person name="Ihrmark K."/>
            <person name="Kuo A."/>
            <person name="LaButti K."/>
            <person name="Lipzen A."/>
            <person name="Morin E."/>
            <person name="Grigoriev I.V."/>
            <person name="Henrissat B."/>
            <person name="Lindahl B."/>
            <person name="Martin F."/>
        </authorList>
    </citation>
    <scope>NUCLEOTIDE SEQUENCE</scope>
    <source>
        <strain evidence="7">JB14</strain>
    </source>
</reference>
<evidence type="ECO:0000256" key="3">
    <source>
        <dbReference type="ARBA" id="ARBA00022723"/>
    </source>
</evidence>